<dbReference type="Proteomes" id="UP001526147">
    <property type="component" value="Unassembled WGS sequence"/>
</dbReference>
<sequence length="973" mass="109735">MKRNKHIAIAIIFTLICSLLPFAKTSAYELIKQYEVVENSLFYTMEGEEAGKLNKGLVIEAVDEDVNDPYITFKMNNSDYLAKKEFFTIKEVSEHEVVDEEAELEIIGKFVTSDSTSLYKLVDEEQGSIETGSLLPGKTYTFVKENETQLEMIVGSQTLFVKKEEVSSIAPVTSAESVDNSNIHEDASSEETTEPAVTIEKEETQEDESLEETTEPAVTTEKEETQEEEPEQQKLVLMSTFSQNDKYFKVLEVTPVYIKQNDRLVRVGKLLPGEEYPRIRDYGANWHEVKFNNSVAYVKKAMTAPSNGLSIKNKNNGEKFLTRNVVPKEDIAVYDNSSGSLVSFATLYKGINYQIISDYGSWYKISVLDRIGFIRKSDVSEDFSPSVKYFKVTDATAIYIKQNNKLVRVGRLSVGEVYPRIRDYGPNWHEIKFGNSVAYVDKQFTQPSDGKVIKNLITNYKNTSIFFSPKENIAVYENRGGKLVPFAGIYTNASYPVLADYGNWYKVVVSDRLGYVRKQDTVSQFTSNIRLLEATINTAIYVKQGGELKSVGFLKEGATVQRIRDYGPNWHEIEYGTGVGYVRKNYTIPSSKKIVNTSTNVKNSKTFFKAKVNSAVYHNDNGSLVSFASINANETYPIVSDYGSWYKVKLSGREGYIKKNTVTILRKDLVDPIQVYSYKEMEQDIISLAAMYPSIIQTKTIGKSVDGRNIYALKLGTGSTEILVNGSHHAREHITTNLVMEMIDEYAQGYYSNLSVDGYNVNQILKNTSIWFVPMVNPDGVTLVQEGHKSAKNPSYVLSINGGNKDFSAWKANVRGVDLNRQYPADWNNICCNPGKPGPQNYKGTKPLSEPEAKAMYNFTLDNSFKTSISYHTSGEIIYWNFHQKGSDYNRDYKLAQKLSKKTGYSLVPPKSNPSGGGFNDWFLISQKQPGFTPELSPYVGPRPVPIKNFGDIWKENNSVGLMMAYEAYIRTK</sequence>
<reference evidence="11 12" key="1">
    <citation type="submission" date="2022-10" db="EMBL/GenBank/DDBJ databases">
        <title>Draft genome assembly of moderately radiation resistant bacterium Metabacillus halosaccharovorans.</title>
        <authorList>
            <person name="Pal S."/>
            <person name="Gopinathan A."/>
        </authorList>
    </citation>
    <scope>NUCLEOTIDE SEQUENCE [LARGE SCALE GENOMIC DNA]</scope>
    <source>
        <strain evidence="11 12">VITHBRA001</strain>
    </source>
</reference>
<comment type="cofactor">
    <cofactor evidence="1">
        <name>Zn(2+)</name>
        <dbReference type="ChEBI" id="CHEBI:29105"/>
    </cofactor>
</comment>
<dbReference type="RefSeq" id="WP_264141662.1">
    <property type="nucleotide sequence ID" value="NZ_JAOYEY010000023.1"/>
</dbReference>
<dbReference type="InterPro" id="IPR000834">
    <property type="entry name" value="Peptidase_M14"/>
</dbReference>
<accession>A0ABT3DCQ9</accession>
<evidence type="ECO:0000256" key="4">
    <source>
        <dbReference type="ARBA" id="ARBA00022801"/>
    </source>
</evidence>
<dbReference type="PANTHER" id="PTHR11705:SF143">
    <property type="entry name" value="SLL0236 PROTEIN"/>
    <property type="match status" value="1"/>
</dbReference>
<keyword evidence="9" id="KW-0732">Signal</keyword>
<gene>
    <name evidence="11" type="ORF">OIH86_03710</name>
</gene>
<evidence type="ECO:0000313" key="12">
    <source>
        <dbReference type="Proteomes" id="UP001526147"/>
    </source>
</evidence>
<feature type="signal peptide" evidence="9">
    <location>
        <begin position="1"/>
        <end position="23"/>
    </location>
</feature>
<evidence type="ECO:0000256" key="7">
    <source>
        <dbReference type="PROSITE-ProRule" id="PRU01379"/>
    </source>
</evidence>
<evidence type="ECO:0000256" key="9">
    <source>
        <dbReference type="SAM" id="SignalP"/>
    </source>
</evidence>
<feature type="domain" description="Peptidase M14" evidence="10">
    <location>
        <begin position="674"/>
        <end position="968"/>
    </location>
</feature>
<dbReference type="PRINTS" id="PR00765">
    <property type="entry name" value="CRBOXYPTASEA"/>
</dbReference>
<evidence type="ECO:0000256" key="3">
    <source>
        <dbReference type="ARBA" id="ARBA00022670"/>
    </source>
</evidence>
<evidence type="ECO:0000313" key="11">
    <source>
        <dbReference type="EMBL" id="MCV9884747.1"/>
    </source>
</evidence>
<evidence type="ECO:0000259" key="10">
    <source>
        <dbReference type="PROSITE" id="PS52035"/>
    </source>
</evidence>
<name>A0ABT3DCQ9_9BACI</name>
<evidence type="ECO:0000256" key="2">
    <source>
        <dbReference type="ARBA" id="ARBA00005988"/>
    </source>
</evidence>
<feature type="active site" description="Proton donor/acceptor" evidence="7">
    <location>
        <position position="935"/>
    </location>
</feature>
<evidence type="ECO:0000256" key="1">
    <source>
        <dbReference type="ARBA" id="ARBA00001947"/>
    </source>
</evidence>
<dbReference type="CDD" id="cd06229">
    <property type="entry name" value="M14_Endopeptidase_I"/>
    <property type="match status" value="1"/>
</dbReference>
<protein>
    <submittedName>
        <fullName evidence="11">M14 family metallocarboxypeptidase</fullName>
    </submittedName>
</protein>
<evidence type="ECO:0000256" key="5">
    <source>
        <dbReference type="ARBA" id="ARBA00022833"/>
    </source>
</evidence>
<dbReference type="EMBL" id="JAOYEY010000023">
    <property type="protein sequence ID" value="MCV9884747.1"/>
    <property type="molecule type" value="Genomic_DNA"/>
</dbReference>
<keyword evidence="5" id="KW-0862">Zinc</keyword>
<keyword evidence="4" id="KW-0378">Hydrolase</keyword>
<dbReference type="PANTHER" id="PTHR11705">
    <property type="entry name" value="PROTEASE FAMILY M14 CARBOXYPEPTIDASE A,B"/>
    <property type="match status" value="1"/>
</dbReference>
<proteinExistence type="inferred from homology"/>
<feature type="chain" id="PRO_5046349998" evidence="9">
    <location>
        <begin position="24"/>
        <end position="973"/>
    </location>
</feature>
<dbReference type="SMART" id="SM00631">
    <property type="entry name" value="Zn_pept"/>
    <property type="match status" value="1"/>
</dbReference>
<comment type="caution">
    <text evidence="11">The sequence shown here is derived from an EMBL/GenBank/DDBJ whole genome shotgun (WGS) entry which is preliminary data.</text>
</comment>
<dbReference type="SUPFAM" id="SSF53187">
    <property type="entry name" value="Zn-dependent exopeptidases"/>
    <property type="match status" value="1"/>
</dbReference>
<feature type="compositionally biased region" description="Polar residues" evidence="8">
    <location>
        <begin position="171"/>
        <end position="181"/>
    </location>
</feature>
<dbReference type="Gene3D" id="3.40.630.10">
    <property type="entry name" value="Zn peptidases"/>
    <property type="match status" value="1"/>
</dbReference>
<evidence type="ECO:0000256" key="6">
    <source>
        <dbReference type="ARBA" id="ARBA00023049"/>
    </source>
</evidence>
<keyword evidence="6" id="KW-0482">Metalloprotease</keyword>
<dbReference type="InterPro" id="IPR034274">
    <property type="entry name" value="ENP1_M14_CPD"/>
</dbReference>
<dbReference type="Pfam" id="PF00246">
    <property type="entry name" value="Peptidase_M14"/>
    <property type="match status" value="1"/>
</dbReference>
<feature type="region of interest" description="Disordered" evidence="8">
    <location>
        <begin position="171"/>
        <end position="232"/>
    </location>
</feature>
<evidence type="ECO:0000256" key="8">
    <source>
        <dbReference type="SAM" id="MobiDB-lite"/>
    </source>
</evidence>
<dbReference type="PROSITE" id="PS52035">
    <property type="entry name" value="PEPTIDASE_M14"/>
    <property type="match status" value="1"/>
</dbReference>
<dbReference type="Gene3D" id="2.30.30.40">
    <property type="entry name" value="SH3 Domains"/>
    <property type="match status" value="1"/>
</dbReference>
<comment type="similarity">
    <text evidence="2 7">Belongs to the peptidase M14 family.</text>
</comment>
<keyword evidence="3" id="KW-0645">Protease</keyword>
<organism evidence="11 12">
    <name type="scientific">Metabacillus halosaccharovorans</name>
    <dbReference type="NCBI Taxonomy" id="930124"/>
    <lineage>
        <taxon>Bacteria</taxon>
        <taxon>Bacillati</taxon>
        <taxon>Bacillota</taxon>
        <taxon>Bacilli</taxon>
        <taxon>Bacillales</taxon>
        <taxon>Bacillaceae</taxon>
        <taxon>Metabacillus</taxon>
    </lineage>
</organism>
<keyword evidence="12" id="KW-1185">Reference proteome</keyword>
<feature type="compositionally biased region" description="Acidic residues" evidence="8">
    <location>
        <begin position="203"/>
        <end position="214"/>
    </location>
</feature>